<dbReference type="PROSITE" id="PS51352">
    <property type="entry name" value="THIOREDOXIN_2"/>
    <property type="match status" value="1"/>
</dbReference>
<accession>A0A9E8S1H7</accession>
<sequence>MTYIQIGNITISSLWLAVFLGLSTAYLFLRFVLRRPLHDWYWNAFFLYFIIWKFSYIVFEFPMFVKTPLSALYFSGGIRGHILAISIVIVYLFLRMRKKDSTFKREGLNVLILFFISFEFIYHLLEQNLFVIYAQILLIILGVGIHIFWKRQGKQNEKVLLLLLFFGQLVIKILFQTFFSTTTWTFSLLALLFFIFLETKEKKVEIWNLKQFRLPFLALIAFSILFLLLQPSFPDGGVEAKGTKTEKAAVGYLAPDFELTTLDGKTVRLSDYRGKKLIVNFWASWCPPCRSEMPHMQAFYEKQNQNQIEILAVNLTTKDDGIEKVQQFVSDFGLTFPIPSDEEGKVGKIYPSVSIPTSYFIDSKGIIRGKIVGPMDQETMKKMIKHME</sequence>
<keyword evidence="1" id="KW-1015">Disulfide bond</keyword>
<feature type="transmembrane region" description="Helical" evidence="2">
    <location>
        <begin position="71"/>
        <end position="94"/>
    </location>
</feature>
<dbReference type="PANTHER" id="PTHR42852:SF13">
    <property type="entry name" value="PROTEIN DIPZ"/>
    <property type="match status" value="1"/>
</dbReference>
<name>A0A9E8S1H7_9BACI</name>
<evidence type="ECO:0000259" key="3">
    <source>
        <dbReference type="PROSITE" id="PS51352"/>
    </source>
</evidence>
<feature type="transmembrane region" description="Helical" evidence="2">
    <location>
        <begin position="6"/>
        <end position="28"/>
    </location>
</feature>
<dbReference type="GO" id="GO:0016209">
    <property type="term" value="F:antioxidant activity"/>
    <property type="evidence" value="ECO:0007669"/>
    <property type="project" value="InterPro"/>
</dbReference>
<evidence type="ECO:0000313" key="5">
    <source>
        <dbReference type="Proteomes" id="UP001164726"/>
    </source>
</evidence>
<dbReference type="InterPro" id="IPR000866">
    <property type="entry name" value="AhpC/TSA"/>
</dbReference>
<keyword evidence="2" id="KW-0472">Membrane</keyword>
<evidence type="ECO:0000313" key="4">
    <source>
        <dbReference type="EMBL" id="WAA13532.1"/>
    </source>
</evidence>
<dbReference type="Pfam" id="PF00578">
    <property type="entry name" value="AhpC-TSA"/>
    <property type="match status" value="1"/>
</dbReference>
<dbReference type="AlphaFoldDB" id="A0A9E8S1H7"/>
<dbReference type="EMBL" id="CP106877">
    <property type="protein sequence ID" value="WAA13532.1"/>
    <property type="molecule type" value="Genomic_DNA"/>
</dbReference>
<keyword evidence="2" id="KW-1133">Transmembrane helix</keyword>
<proteinExistence type="predicted"/>
<dbReference type="InterPro" id="IPR017937">
    <property type="entry name" value="Thioredoxin_CS"/>
</dbReference>
<dbReference type="PANTHER" id="PTHR42852">
    <property type="entry name" value="THIOL:DISULFIDE INTERCHANGE PROTEIN DSBE"/>
    <property type="match status" value="1"/>
</dbReference>
<evidence type="ECO:0000256" key="1">
    <source>
        <dbReference type="ARBA" id="ARBA00023157"/>
    </source>
</evidence>
<feature type="domain" description="Thioredoxin" evidence="3">
    <location>
        <begin position="248"/>
        <end position="388"/>
    </location>
</feature>
<organism evidence="4 5">
    <name type="scientific">Fervidibacillus halotolerans</name>
    <dbReference type="NCBI Taxonomy" id="2980027"/>
    <lineage>
        <taxon>Bacteria</taxon>
        <taxon>Bacillati</taxon>
        <taxon>Bacillota</taxon>
        <taxon>Bacilli</taxon>
        <taxon>Bacillales</taxon>
        <taxon>Bacillaceae</taxon>
        <taxon>Fervidibacillus</taxon>
    </lineage>
</organism>
<feature type="transmembrane region" description="Helical" evidence="2">
    <location>
        <begin position="130"/>
        <end position="148"/>
    </location>
</feature>
<dbReference type="Proteomes" id="UP001164726">
    <property type="component" value="Chromosome"/>
</dbReference>
<dbReference type="SUPFAM" id="SSF52833">
    <property type="entry name" value="Thioredoxin-like"/>
    <property type="match status" value="1"/>
</dbReference>
<keyword evidence="2" id="KW-0812">Transmembrane</keyword>
<feature type="transmembrane region" description="Helical" evidence="2">
    <location>
        <begin position="212"/>
        <end position="229"/>
    </location>
</feature>
<feature type="transmembrane region" description="Helical" evidence="2">
    <location>
        <begin position="184"/>
        <end position="200"/>
    </location>
</feature>
<reference evidence="4" key="1">
    <citation type="submission" date="2022-09" db="EMBL/GenBank/DDBJ databases">
        <title>Complete Genomes of Fervidibacillus albus and Fervidibacillus halotolerans isolated from tidal flat sediments.</title>
        <authorList>
            <person name="Kwon K.K."/>
            <person name="Yang S.-H."/>
            <person name="Park M.J."/>
            <person name="Oh H.-M."/>
        </authorList>
    </citation>
    <scope>NUCLEOTIDE SEQUENCE</scope>
    <source>
        <strain evidence="4">MEBiC13594</strain>
    </source>
</reference>
<dbReference type="CDD" id="cd02966">
    <property type="entry name" value="TlpA_like_family"/>
    <property type="match status" value="1"/>
</dbReference>
<dbReference type="InterPro" id="IPR050553">
    <property type="entry name" value="Thioredoxin_ResA/DsbE_sf"/>
</dbReference>
<dbReference type="Gene3D" id="3.40.30.10">
    <property type="entry name" value="Glutaredoxin"/>
    <property type="match status" value="1"/>
</dbReference>
<dbReference type="InterPro" id="IPR036249">
    <property type="entry name" value="Thioredoxin-like_sf"/>
</dbReference>
<dbReference type="PROSITE" id="PS00194">
    <property type="entry name" value="THIOREDOXIN_1"/>
    <property type="match status" value="1"/>
</dbReference>
<dbReference type="GO" id="GO:0016491">
    <property type="term" value="F:oxidoreductase activity"/>
    <property type="evidence" value="ECO:0007669"/>
    <property type="project" value="InterPro"/>
</dbReference>
<dbReference type="InterPro" id="IPR013766">
    <property type="entry name" value="Thioredoxin_domain"/>
</dbReference>
<feature type="transmembrane region" description="Helical" evidence="2">
    <location>
        <begin position="160"/>
        <end position="178"/>
    </location>
</feature>
<dbReference type="RefSeq" id="WP_275421705.1">
    <property type="nucleotide sequence ID" value="NZ_CP106877.1"/>
</dbReference>
<keyword evidence="5" id="KW-1185">Reference proteome</keyword>
<evidence type="ECO:0000256" key="2">
    <source>
        <dbReference type="SAM" id="Phobius"/>
    </source>
</evidence>
<feature type="transmembrane region" description="Helical" evidence="2">
    <location>
        <begin position="106"/>
        <end position="124"/>
    </location>
</feature>
<gene>
    <name evidence="4" type="ORF">OE105_05330</name>
</gene>
<protein>
    <submittedName>
        <fullName evidence="4">TlpA family protein disulfide reductase</fullName>
    </submittedName>
</protein>
<dbReference type="KEGG" id="fhl:OE105_05330"/>
<feature type="transmembrane region" description="Helical" evidence="2">
    <location>
        <begin position="40"/>
        <end position="59"/>
    </location>
</feature>